<protein>
    <submittedName>
        <fullName evidence="2">Aldehyde dehydrogenase family 2 member C4-like</fullName>
    </submittedName>
</protein>
<evidence type="ECO:0000313" key="3">
    <source>
        <dbReference type="Proteomes" id="UP000325315"/>
    </source>
</evidence>
<gene>
    <name evidence="2" type="ORF">EPI10_021839</name>
</gene>
<organism evidence="2 3">
    <name type="scientific">Gossypium australe</name>
    <dbReference type="NCBI Taxonomy" id="47621"/>
    <lineage>
        <taxon>Eukaryota</taxon>
        <taxon>Viridiplantae</taxon>
        <taxon>Streptophyta</taxon>
        <taxon>Embryophyta</taxon>
        <taxon>Tracheophyta</taxon>
        <taxon>Spermatophyta</taxon>
        <taxon>Magnoliopsida</taxon>
        <taxon>eudicotyledons</taxon>
        <taxon>Gunneridae</taxon>
        <taxon>Pentapetalae</taxon>
        <taxon>rosids</taxon>
        <taxon>malvids</taxon>
        <taxon>Malvales</taxon>
        <taxon>Malvaceae</taxon>
        <taxon>Malvoideae</taxon>
        <taxon>Gossypium</taxon>
    </lineage>
</organism>
<comment type="caution">
    <text evidence="2">The sequence shown here is derived from an EMBL/GenBank/DDBJ whole genome shotgun (WGS) entry which is preliminary data.</text>
</comment>
<accession>A0A5B6WK58</accession>
<feature type="region of interest" description="Disordered" evidence="1">
    <location>
        <begin position="157"/>
        <end position="188"/>
    </location>
</feature>
<proteinExistence type="predicted"/>
<dbReference type="Proteomes" id="UP000325315">
    <property type="component" value="Unassembled WGS sequence"/>
</dbReference>
<dbReference type="AlphaFoldDB" id="A0A5B6WK58"/>
<dbReference type="EMBL" id="SMMG02000003">
    <property type="protein sequence ID" value="KAA3481475.1"/>
    <property type="molecule type" value="Genomic_DNA"/>
</dbReference>
<evidence type="ECO:0000256" key="1">
    <source>
        <dbReference type="SAM" id="MobiDB-lite"/>
    </source>
</evidence>
<dbReference type="PANTHER" id="PTHR32108:SF5">
    <property type="entry name" value="DYNACTIN SUBUNIT 1-LIKE"/>
    <property type="match status" value="1"/>
</dbReference>
<reference evidence="3" key="1">
    <citation type="journal article" date="2019" name="Plant Biotechnol. J.">
        <title>Genome sequencing of the Australian wild diploid species Gossypium australe highlights disease resistance and delayed gland morphogenesis.</title>
        <authorList>
            <person name="Cai Y."/>
            <person name="Cai X."/>
            <person name="Wang Q."/>
            <person name="Wang P."/>
            <person name="Zhang Y."/>
            <person name="Cai C."/>
            <person name="Xu Y."/>
            <person name="Wang K."/>
            <person name="Zhou Z."/>
            <person name="Wang C."/>
            <person name="Geng S."/>
            <person name="Li B."/>
            <person name="Dong Q."/>
            <person name="Hou Y."/>
            <person name="Wang H."/>
            <person name="Ai P."/>
            <person name="Liu Z."/>
            <person name="Yi F."/>
            <person name="Sun M."/>
            <person name="An G."/>
            <person name="Cheng J."/>
            <person name="Zhang Y."/>
            <person name="Shi Q."/>
            <person name="Xie Y."/>
            <person name="Shi X."/>
            <person name="Chang Y."/>
            <person name="Huang F."/>
            <person name="Chen Y."/>
            <person name="Hong S."/>
            <person name="Mi L."/>
            <person name="Sun Q."/>
            <person name="Zhang L."/>
            <person name="Zhou B."/>
            <person name="Peng R."/>
            <person name="Zhang X."/>
            <person name="Liu F."/>
        </authorList>
    </citation>
    <scope>NUCLEOTIDE SEQUENCE [LARGE SCALE GENOMIC DNA]</scope>
    <source>
        <strain evidence="3">cv. PA1801</strain>
    </source>
</reference>
<evidence type="ECO:0000313" key="2">
    <source>
        <dbReference type="EMBL" id="KAA3481475.1"/>
    </source>
</evidence>
<name>A0A5B6WK58_9ROSI</name>
<feature type="compositionally biased region" description="Basic and acidic residues" evidence="1">
    <location>
        <begin position="157"/>
        <end position="176"/>
    </location>
</feature>
<keyword evidence="3" id="KW-1185">Reference proteome</keyword>
<dbReference type="PANTHER" id="PTHR32108">
    <property type="entry name" value="DNA-DIRECTED RNA POLYMERASE SUBUNIT ALPHA"/>
    <property type="match status" value="1"/>
</dbReference>
<sequence>MKTCQNIVRAFDGTERRVMGKIKIHFLIGPNMPWIHSTGAVPSSLHQKLVTEGRLITINTEEYIIASVTSNAPYIGANDEAIECSFRYLEFVNATFIIEGNNVLIPKISKTTRMGLQLTSIAGKRTRKITSRKGRDTNTNRQTRLLWLRIQARCEAKEERAGEKERKEKSVTDRGRGQVGTDNLSSYI</sequence>